<feature type="region of interest" description="Disordered" evidence="1">
    <location>
        <begin position="1"/>
        <end position="26"/>
    </location>
</feature>
<gene>
    <name evidence="3" type="ORF">PITC_070520</name>
</gene>
<organism evidence="3 4">
    <name type="scientific">Penicillium italicum</name>
    <name type="common">Blue mold</name>
    <dbReference type="NCBI Taxonomy" id="40296"/>
    <lineage>
        <taxon>Eukaryota</taxon>
        <taxon>Fungi</taxon>
        <taxon>Dikarya</taxon>
        <taxon>Ascomycota</taxon>
        <taxon>Pezizomycotina</taxon>
        <taxon>Eurotiomycetes</taxon>
        <taxon>Eurotiomycetidae</taxon>
        <taxon>Eurotiales</taxon>
        <taxon>Aspergillaceae</taxon>
        <taxon>Penicillium</taxon>
    </lineage>
</organism>
<proteinExistence type="predicted"/>
<sequence>MEKKEILKKTSISSLGSSARSQPHDELSTSPLVLIVDSYPDNLVVKYLVAPIAKHPFITIFALLGFLFGSLPVCGHWNPEEVCDRRFYYLAFFIAVGLLGLKGYANYLGRKLEKGGGVVAKGST</sequence>
<dbReference type="EMBL" id="JQGA01001201">
    <property type="protein sequence ID" value="KGO68427.1"/>
    <property type="molecule type" value="Genomic_DNA"/>
</dbReference>
<dbReference type="HOGENOM" id="CLU_2027508_0_0_1"/>
<protein>
    <submittedName>
        <fullName evidence="3">Uncharacterized protein</fullName>
    </submittedName>
</protein>
<evidence type="ECO:0000313" key="4">
    <source>
        <dbReference type="Proteomes" id="UP000030104"/>
    </source>
</evidence>
<comment type="caution">
    <text evidence="3">The sequence shown here is derived from an EMBL/GenBank/DDBJ whole genome shotgun (WGS) entry which is preliminary data.</text>
</comment>
<dbReference type="OMA" id="VAPIAKH"/>
<reference evidence="3 4" key="1">
    <citation type="journal article" date="2015" name="Mol. Plant Microbe Interact.">
        <title>Genome, transcriptome, and functional analyses of Penicillium expansum provide new insights into secondary metabolism and pathogenicity.</title>
        <authorList>
            <person name="Ballester A.R."/>
            <person name="Marcet-Houben M."/>
            <person name="Levin E."/>
            <person name="Sela N."/>
            <person name="Selma-Lazaro C."/>
            <person name="Carmona L."/>
            <person name="Wisniewski M."/>
            <person name="Droby S."/>
            <person name="Gonzalez-Candelas L."/>
            <person name="Gabaldon T."/>
        </authorList>
    </citation>
    <scope>NUCLEOTIDE SEQUENCE [LARGE SCALE GENOMIC DNA]</scope>
    <source>
        <strain evidence="3 4">PHI-1</strain>
    </source>
</reference>
<accession>A0A0A2KKT3</accession>
<dbReference type="Proteomes" id="UP000030104">
    <property type="component" value="Unassembled WGS sequence"/>
</dbReference>
<evidence type="ECO:0000256" key="2">
    <source>
        <dbReference type="SAM" id="Phobius"/>
    </source>
</evidence>
<feature type="compositionally biased region" description="Polar residues" evidence="1">
    <location>
        <begin position="10"/>
        <end position="21"/>
    </location>
</feature>
<dbReference type="PhylomeDB" id="A0A0A2KKT3"/>
<dbReference type="AlphaFoldDB" id="A0A0A2KKT3"/>
<keyword evidence="2" id="KW-1133">Transmembrane helix</keyword>
<feature type="transmembrane region" description="Helical" evidence="2">
    <location>
        <begin position="56"/>
        <end position="75"/>
    </location>
</feature>
<dbReference type="OrthoDB" id="4348452at2759"/>
<evidence type="ECO:0000256" key="1">
    <source>
        <dbReference type="SAM" id="MobiDB-lite"/>
    </source>
</evidence>
<keyword evidence="2" id="KW-0472">Membrane</keyword>
<feature type="transmembrane region" description="Helical" evidence="2">
    <location>
        <begin position="87"/>
        <end position="105"/>
    </location>
</feature>
<keyword evidence="4" id="KW-1185">Reference proteome</keyword>
<evidence type="ECO:0000313" key="3">
    <source>
        <dbReference type="EMBL" id="KGO68427.1"/>
    </source>
</evidence>
<keyword evidence="2" id="KW-0812">Transmembrane</keyword>
<name>A0A0A2KKT3_PENIT</name>